<proteinExistence type="inferred from homology"/>
<protein>
    <submittedName>
        <fullName evidence="10">Citrate transporter</fullName>
    </submittedName>
</protein>
<dbReference type="Proteomes" id="UP000736328">
    <property type="component" value="Unassembled WGS sequence"/>
</dbReference>
<keyword evidence="6 8" id="KW-1133">Transmembrane helix</keyword>
<keyword evidence="3" id="KW-0813">Transport</keyword>
<evidence type="ECO:0000256" key="3">
    <source>
        <dbReference type="ARBA" id="ARBA00022448"/>
    </source>
</evidence>
<feature type="transmembrane region" description="Helical" evidence="8">
    <location>
        <begin position="398"/>
        <end position="421"/>
    </location>
</feature>
<evidence type="ECO:0000256" key="5">
    <source>
        <dbReference type="ARBA" id="ARBA00022692"/>
    </source>
</evidence>
<dbReference type="PANTHER" id="PTHR43568:SF1">
    <property type="entry name" value="P PROTEIN"/>
    <property type="match status" value="1"/>
</dbReference>
<evidence type="ECO:0000256" key="8">
    <source>
        <dbReference type="SAM" id="Phobius"/>
    </source>
</evidence>
<name>A0A933I843_UNCT6</name>
<dbReference type="AlphaFoldDB" id="A0A933I843"/>
<sequence>MNPKIISLAVFIAAYLLFMVFLKKRTLVAVGASLLLVLLGALSAKQAFFFVNWNVMGIFVGTLFLTDIFLESRVPAFLAEHIVNRSPSIAWAIIAICALSGFISAFVENVATVLIVAPIALALAKRLNINPVNMLVAIAISSNLQGTATLIGDPPSMLLGGYAKMNFFDFFFYRGKPSIFFAVELGALASLPVLYYVFRKHTQKTVLVAEEKVLSWIPTIMLTAMIVALALSSFFDAGFSFLAGIICMAFGMAAFCWDVLWKKASAWQKIKSLDWDTTAFLMAVFVLVGGLIANGWIETISGCLAGLVGGNIFLGFFALVFLSVLISAFVDNVPYLAAMLPVAISLSKSLNLEPSLLLFGLLIGASLGGNITPIGASANIVACGILKKEGYHVSFPGFVKVGLPFTLAAVAAASVFVWLVWR</sequence>
<feature type="transmembrane region" description="Helical" evidence="8">
    <location>
        <begin position="299"/>
        <end position="326"/>
    </location>
</feature>
<feature type="transmembrane region" description="Helical" evidence="8">
    <location>
        <begin position="91"/>
        <end position="124"/>
    </location>
</feature>
<dbReference type="InterPro" id="IPR000802">
    <property type="entry name" value="Arsenical_pump_ArsB"/>
</dbReference>
<feature type="transmembrane region" description="Helical" evidence="8">
    <location>
        <begin position="50"/>
        <end position="70"/>
    </location>
</feature>
<dbReference type="InterPro" id="IPR004680">
    <property type="entry name" value="Cit_transptr-like_dom"/>
</dbReference>
<feature type="transmembrane region" description="Helical" evidence="8">
    <location>
        <begin position="213"/>
        <end position="235"/>
    </location>
</feature>
<comment type="similarity">
    <text evidence="2">Belongs to the CitM (TC 2.A.11) transporter family.</text>
</comment>
<feature type="transmembrane region" description="Helical" evidence="8">
    <location>
        <begin position="241"/>
        <end position="261"/>
    </location>
</feature>
<gene>
    <name evidence="10" type="ORF">HY768_03405</name>
</gene>
<dbReference type="PANTHER" id="PTHR43568">
    <property type="entry name" value="P PROTEIN"/>
    <property type="match status" value="1"/>
</dbReference>
<evidence type="ECO:0000256" key="2">
    <source>
        <dbReference type="ARBA" id="ARBA00009843"/>
    </source>
</evidence>
<evidence type="ECO:0000256" key="6">
    <source>
        <dbReference type="ARBA" id="ARBA00022989"/>
    </source>
</evidence>
<organism evidence="10 11">
    <name type="scientific">candidate division TA06 bacterium</name>
    <dbReference type="NCBI Taxonomy" id="2250710"/>
    <lineage>
        <taxon>Bacteria</taxon>
        <taxon>Bacteria division TA06</taxon>
    </lineage>
</organism>
<evidence type="ECO:0000256" key="7">
    <source>
        <dbReference type="ARBA" id="ARBA00023136"/>
    </source>
</evidence>
<dbReference type="EMBL" id="JACQXR010000040">
    <property type="protein sequence ID" value="MBI4726266.1"/>
    <property type="molecule type" value="Genomic_DNA"/>
</dbReference>
<dbReference type="InterPro" id="IPR051475">
    <property type="entry name" value="Diverse_Ion_Transporter"/>
</dbReference>
<evidence type="ECO:0000313" key="10">
    <source>
        <dbReference type="EMBL" id="MBI4726266.1"/>
    </source>
</evidence>
<comment type="subcellular location">
    <subcellularLocation>
        <location evidence="1">Cell membrane</location>
        <topology evidence="1">Multi-pass membrane protein</topology>
    </subcellularLocation>
</comment>
<feature type="transmembrane region" description="Helical" evidence="8">
    <location>
        <begin position="179"/>
        <end position="198"/>
    </location>
</feature>
<feature type="transmembrane region" description="Helical" evidence="8">
    <location>
        <begin position="273"/>
        <end position="293"/>
    </location>
</feature>
<keyword evidence="5 8" id="KW-0812">Transmembrane</keyword>
<evidence type="ECO:0000256" key="1">
    <source>
        <dbReference type="ARBA" id="ARBA00004651"/>
    </source>
</evidence>
<keyword evidence="4" id="KW-1003">Cell membrane</keyword>
<dbReference type="Pfam" id="PF03600">
    <property type="entry name" value="CitMHS"/>
    <property type="match status" value="1"/>
</dbReference>
<keyword evidence="7 8" id="KW-0472">Membrane</keyword>
<accession>A0A933I843</accession>
<reference evidence="10" key="1">
    <citation type="submission" date="2020-07" db="EMBL/GenBank/DDBJ databases">
        <title>Huge and variable diversity of episymbiotic CPR bacteria and DPANN archaea in groundwater ecosystems.</title>
        <authorList>
            <person name="He C.Y."/>
            <person name="Keren R."/>
            <person name="Whittaker M."/>
            <person name="Farag I.F."/>
            <person name="Doudna J."/>
            <person name="Cate J.H.D."/>
            <person name="Banfield J.F."/>
        </authorList>
    </citation>
    <scope>NUCLEOTIDE SEQUENCE</scope>
    <source>
        <strain evidence="10">NC_groundwater_1520_Pr4_B-0.1um_53_5</strain>
    </source>
</reference>
<feature type="domain" description="Citrate transporter-like" evidence="9">
    <location>
        <begin position="15"/>
        <end position="346"/>
    </location>
</feature>
<evidence type="ECO:0000256" key="4">
    <source>
        <dbReference type="ARBA" id="ARBA00022475"/>
    </source>
</evidence>
<evidence type="ECO:0000259" key="9">
    <source>
        <dbReference type="Pfam" id="PF03600"/>
    </source>
</evidence>
<comment type="caution">
    <text evidence="10">The sequence shown here is derived from an EMBL/GenBank/DDBJ whole genome shotgun (WGS) entry which is preliminary data.</text>
</comment>
<evidence type="ECO:0000313" key="11">
    <source>
        <dbReference type="Proteomes" id="UP000736328"/>
    </source>
</evidence>
<dbReference type="PRINTS" id="PR00758">
    <property type="entry name" value="ARSENICPUMP"/>
</dbReference>
<feature type="transmembrane region" description="Helical" evidence="8">
    <location>
        <begin position="27"/>
        <end position="44"/>
    </location>
</feature>
<feature type="transmembrane region" description="Helical" evidence="8">
    <location>
        <begin position="356"/>
        <end position="386"/>
    </location>
</feature>
<dbReference type="GO" id="GO:0005886">
    <property type="term" value="C:plasma membrane"/>
    <property type="evidence" value="ECO:0007669"/>
    <property type="project" value="UniProtKB-SubCell"/>
</dbReference>
<dbReference type="GO" id="GO:0015105">
    <property type="term" value="F:arsenite transmembrane transporter activity"/>
    <property type="evidence" value="ECO:0007669"/>
    <property type="project" value="InterPro"/>
</dbReference>
<feature type="transmembrane region" description="Helical" evidence="8">
    <location>
        <begin position="6"/>
        <end position="22"/>
    </location>
</feature>